<feature type="domain" description="Carbohydrate kinase FGGY C-terminal" evidence="6">
    <location>
        <begin position="262"/>
        <end position="450"/>
    </location>
</feature>
<name>F5Y887_LEAAZ</name>
<dbReference type="RefSeq" id="WP_015710990.1">
    <property type="nucleotide sequence ID" value="NC_015577.1"/>
</dbReference>
<dbReference type="eggNOG" id="COG1070">
    <property type="taxonomic scope" value="Bacteria"/>
</dbReference>
<dbReference type="STRING" id="545695.TREAZ_0995"/>
<comment type="similarity">
    <text evidence="1 4">Belongs to the FGGY kinase family.</text>
</comment>
<evidence type="ECO:0000313" key="8">
    <source>
        <dbReference type="Proteomes" id="UP000009222"/>
    </source>
</evidence>
<dbReference type="InParanoid" id="F5Y887"/>
<dbReference type="EC" id="2.7.1.53" evidence="7"/>
<dbReference type="EC" id="2.7.1.-" evidence="7"/>
<dbReference type="GO" id="GO:0016773">
    <property type="term" value="F:phosphotransferase activity, alcohol group as acceptor"/>
    <property type="evidence" value="ECO:0007669"/>
    <property type="project" value="InterPro"/>
</dbReference>
<organism evidence="7 8">
    <name type="scientific">Leadbettera azotonutricia (strain ATCC BAA-888 / DSM 13862 / ZAS-9)</name>
    <name type="common">Treponema azotonutricium</name>
    <dbReference type="NCBI Taxonomy" id="545695"/>
    <lineage>
        <taxon>Bacteria</taxon>
        <taxon>Pseudomonadati</taxon>
        <taxon>Spirochaetota</taxon>
        <taxon>Spirochaetia</taxon>
        <taxon>Spirochaetales</taxon>
        <taxon>Breznakiellaceae</taxon>
        <taxon>Leadbettera</taxon>
    </lineage>
</organism>
<feature type="domain" description="Carbohydrate kinase FGGY N-terminal" evidence="5">
    <location>
        <begin position="4"/>
        <end position="248"/>
    </location>
</feature>
<dbReference type="Gene3D" id="3.30.420.40">
    <property type="match status" value="2"/>
</dbReference>
<dbReference type="InterPro" id="IPR018484">
    <property type="entry name" value="FGGY_N"/>
</dbReference>
<dbReference type="InterPro" id="IPR043129">
    <property type="entry name" value="ATPase_NBD"/>
</dbReference>
<accession>F5Y887</accession>
<keyword evidence="8" id="KW-1185">Reference proteome</keyword>
<dbReference type="OrthoDB" id="9805576at2"/>
<reference evidence="8" key="1">
    <citation type="submission" date="2009-12" db="EMBL/GenBank/DDBJ databases">
        <title>Complete sequence of Treponema azotonutricium strain ZAS-9.</title>
        <authorList>
            <person name="Tetu S.G."/>
            <person name="Matson E."/>
            <person name="Ren Q."/>
            <person name="Seshadri R."/>
            <person name="Elbourne L."/>
            <person name="Hassan K.A."/>
            <person name="Durkin A."/>
            <person name="Radune D."/>
            <person name="Mohamoud Y."/>
            <person name="Shay R."/>
            <person name="Jin S."/>
            <person name="Zhang X."/>
            <person name="Lucey K."/>
            <person name="Ballor N.R."/>
            <person name="Ottesen E."/>
            <person name="Rosenthal R."/>
            <person name="Allen A."/>
            <person name="Leadbetter J.R."/>
            <person name="Paulsen I.T."/>
        </authorList>
    </citation>
    <scope>NUCLEOTIDE SEQUENCE [LARGE SCALE GENOMIC DNA]</scope>
    <source>
        <strain evidence="8">ATCC BAA-888 / DSM 13862 / ZAS-9</strain>
    </source>
</reference>
<dbReference type="KEGG" id="taz:TREAZ_0995"/>
<dbReference type="PANTHER" id="PTHR43095">
    <property type="entry name" value="SUGAR KINASE"/>
    <property type="match status" value="1"/>
</dbReference>
<dbReference type="Proteomes" id="UP000009222">
    <property type="component" value="Chromosome"/>
</dbReference>
<dbReference type="HOGENOM" id="CLU_009281_3_1_12"/>
<dbReference type="PROSITE" id="PS00445">
    <property type="entry name" value="FGGY_KINASES_2"/>
    <property type="match status" value="1"/>
</dbReference>
<dbReference type="InterPro" id="IPR000577">
    <property type="entry name" value="Carb_kinase_FGGY"/>
</dbReference>
<dbReference type="InterPro" id="IPR050406">
    <property type="entry name" value="FGGY_Carb_Kinase"/>
</dbReference>
<keyword evidence="2 4" id="KW-0808">Transferase</keyword>
<dbReference type="InterPro" id="IPR018483">
    <property type="entry name" value="Carb_kinase_FGGY_CS"/>
</dbReference>
<dbReference type="PIRSF" id="PIRSF000538">
    <property type="entry name" value="GlpK"/>
    <property type="match status" value="1"/>
</dbReference>
<dbReference type="GO" id="GO:0008744">
    <property type="term" value="F:L-xylulokinase activity"/>
    <property type="evidence" value="ECO:0007669"/>
    <property type="project" value="UniProtKB-EC"/>
</dbReference>
<dbReference type="PANTHER" id="PTHR43095:SF3">
    <property type="entry name" value="L-XYLULOSE_3-KETO-L-GULONATE KINASE"/>
    <property type="match status" value="1"/>
</dbReference>
<dbReference type="EMBL" id="CP001841">
    <property type="protein sequence ID" value="AEF82573.1"/>
    <property type="molecule type" value="Genomic_DNA"/>
</dbReference>
<dbReference type="AlphaFoldDB" id="F5Y887"/>
<dbReference type="SUPFAM" id="SSF53067">
    <property type="entry name" value="Actin-like ATPase domain"/>
    <property type="match status" value="2"/>
</dbReference>
<evidence type="ECO:0000256" key="1">
    <source>
        <dbReference type="ARBA" id="ARBA00009156"/>
    </source>
</evidence>
<evidence type="ECO:0000313" key="7">
    <source>
        <dbReference type="EMBL" id="AEF82573.1"/>
    </source>
</evidence>
<keyword evidence="3 4" id="KW-0418">Kinase</keyword>
<dbReference type="InterPro" id="IPR018485">
    <property type="entry name" value="FGGY_C"/>
</dbReference>
<evidence type="ECO:0000256" key="4">
    <source>
        <dbReference type="RuleBase" id="RU003733"/>
    </source>
</evidence>
<protein>
    <submittedName>
        <fullName evidence="7">L-xylulose/3-keto-L-gulonate kinase (L-xylulokinase) (3-dehydro-L-gulonate kinase)</fullName>
        <ecNumber evidence="7">2.7.1.-</ecNumber>
        <ecNumber evidence="7">2.7.1.53</ecNumber>
    </submittedName>
</protein>
<dbReference type="CDD" id="cd07802">
    <property type="entry name" value="ASKHA_NBD_FGGY_EcLyxK-like"/>
    <property type="match status" value="1"/>
</dbReference>
<evidence type="ECO:0000256" key="3">
    <source>
        <dbReference type="ARBA" id="ARBA00022777"/>
    </source>
</evidence>
<proteinExistence type="inferred from homology"/>
<sequence length="503" mass="55133">MERYVLGLDNGGTVIKAGLFTAAGKEIAVASRQTAVLTPKPGYTERDMDELWEQNCACIRQVLFDSGTAPESVIGIGVCGHGKGLYPWGKNGKPAYNGIISTDNRAWQYPEKWKREGTFEKLYPRLCQQIMPCQPVSLLAWIKDHEPQVYESIQWAFSVTDYVRFRLTGEAFSEATNISGSGLMNVRDAKIDKDMLEAFGIGEAYAMLPPVRYSADPCGKLSAEAAGITGLAEGTPVAGGMFDIDSCAIAMSITKSEQFCTITGTWSINEFIAPAPITGTCIAMNSLYAMPGWYLLEESSATGVGNLEWLIKNIFEHEEVPAGKKLYSWLDEQAALIAPEACDVYFLPFLYGSNRHALAKASFIGLTSYHTKYHMLRSLYEGAAFSAKHHIDKLLSVRKKPEAVRLAGGAANSKLWVQIFADVLELPIETVSSVKELGAMGAGMAAAVSAGIFKDYAEATEAMVRISPPVKPNPDAFAVYRKKYETYTKTCDALDQVWEKFEV</sequence>
<evidence type="ECO:0000259" key="5">
    <source>
        <dbReference type="Pfam" id="PF00370"/>
    </source>
</evidence>
<evidence type="ECO:0000259" key="6">
    <source>
        <dbReference type="Pfam" id="PF02782"/>
    </source>
</evidence>
<dbReference type="Pfam" id="PF00370">
    <property type="entry name" value="FGGY_N"/>
    <property type="match status" value="1"/>
</dbReference>
<gene>
    <name evidence="7" type="ordered locus">TREAZ_0995</name>
</gene>
<evidence type="ECO:0000256" key="2">
    <source>
        <dbReference type="ARBA" id="ARBA00022679"/>
    </source>
</evidence>
<reference evidence="7 8" key="2">
    <citation type="journal article" date="2011" name="ISME J.">
        <title>RNA-seq reveals cooperative metabolic interactions between two termite-gut spirochete species in co-culture.</title>
        <authorList>
            <person name="Rosenthal A.Z."/>
            <person name="Matson E.G."/>
            <person name="Eldar A."/>
            <person name="Leadbetter J.R."/>
        </authorList>
    </citation>
    <scope>NUCLEOTIDE SEQUENCE [LARGE SCALE GENOMIC DNA]</scope>
    <source>
        <strain evidence="8">ATCC BAA-888 / DSM 13862 / ZAS-9</strain>
    </source>
</reference>
<dbReference type="Pfam" id="PF02782">
    <property type="entry name" value="FGGY_C"/>
    <property type="match status" value="1"/>
</dbReference>